<feature type="transmembrane region" description="Helical" evidence="1">
    <location>
        <begin position="115"/>
        <end position="137"/>
    </location>
</feature>
<sequence length="186" mass="19747">MLALTRTAHRIRELYQGDAQRPLRGYAVVLGTYGALAGALTGAGRALGVRVPERIGLGDTVLLTIATHKASRLLAKDTVTSPLRAPFTRYQEPAGQSELHESVRGQGAQHAIGEVLTCPFCLAVWVASGLTAGLAFAPRQTRLISTILTVVAGADVLHLAYDGGKQLLTRVSNEARQTESAKTHGR</sequence>
<keyword evidence="1" id="KW-0472">Membrane</keyword>
<evidence type="ECO:0008006" key="4">
    <source>
        <dbReference type="Google" id="ProtNLM"/>
    </source>
</evidence>
<keyword evidence="3" id="KW-1185">Reference proteome</keyword>
<protein>
    <recommendedName>
        <fullName evidence="4">DUF1360 domain-containing protein</fullName>
    </recommendedName>
</protein>
<evidence type="ECO:0000256" key="1">
    <source>
        <dbReference type="SAM" id="Phobius"/>
    </source>
</evidence>
<organism evidence="2 3">
    <name type="scientific">Amycolatopsis marina</name>
    <dbReference type="NCBI Taxonomy" id="490629"/>
    <lineage>
        <taxon>Bacteria</taxon>
        <taxon>Bacillati</taxon>
        <taxon>Actinomycetota</taxon>
        <taxon>Actinomycetes</taxon>
        <taxon>Pseudonocardiales</taxon>
        <taxon>Pseudonocardiaceae</taxon>
        <taxon>Amycolatopsis</taxon>
    </lineage>
</organism>
<dbReference type="RefSeq" id="WP_091672798.1">
    <property type="nucleotide sequence ID" value="NZ_FOKG01000006.1"/>
</dbReference>
<reference evidence="3" key="1">
    <citation type="submission" date="2016-10" db="EMBL/GenBank/DDBJ databases">
        <authorList>
            <person name="Varghese N."/>
            <person name="Submissions S."/>
        </authorList>
    </citation>
    <scope>NUCLEOTIDE SEQUENCE [LARGE SCALE GENOMIC DNA]</scope>
    <source>
        <strain evidence="3">CGMCC 4.3568</strain>
    </source>
</reference>
<dbReference type="InterPro" id="IPR010773">
    <property type="entry name" value="Mycophage_PG1_Gp7"/>
</dbReference>
<name>A0A1I0Z1N7_9PSEU</name>
<evidence type="ECO:0000313" key="2">
    <source>
        <dbReference type="EMBL" id="SFB19544.1"/>
    </source>
</evidence>
<keyword evidence="1" id="KW-1133">Transmembrane helix</keyword>
<keyword evidence="1" id="KW-0812">Transmembrane</keyword>
<gene>
    <name evidence="2" type="ORF">SAMN05216266_10644</name>
</gene>
<proteinExistence type="predicted"/>
<dbReference type="Pfam" id="PF07098">
    <property type="entry name" value="DUF1360"/>
    <property type="match status" value="1"/>
</dbReference>
<dbReference type="Proteomes" id="UP000243799">
    <property type="component" value="Unassembled WGS sequence"/>
</dbReference>
<dbReference type="EMBL" id="FOKG01000006">
    <property type="protein sequence ID" value="SFB19544.1"/>
    <property type="molecule type" value="Genomic_DNA"/>
</dbReference>
<evidence type="ECO:0000313" key="3">
    <source>
        <dbReference type="Proteomes" id="UP000243799"/>
    </source>
</evidence>
<dbReference type="AlphaFoldDB" id="A0A1I0Z1N7"/>
<dbReference type="OrthoDB" id="4722315at2"/>
<accession>A0A1I0Z1N7</accession>
<dbReference type="STRING" id="490629.SAMN05216266_10644"/>